<feature type="compositionally biased region" description="Low complexity" evidence="1">
    <location>
        <begin position="174"/>
        <end position="190"/>
    </location>
</feature>
<evidence type="ECO:0008006" key="5">
    <source>
        <dbReference type="Google" id="ProtNLM"/>
    </source>
</evidence>
<reference evidence="2" key="1">
    <citation type="submission" date="2011-02" db="EMBL/GenBank/DDBJ databases">
        <authorList>
            <person name="Aslett M."/>
        </authorList>
    </citation>
    <scope>NUCLEOTIDE SEQUENCE</scope>
    <source>
        <strain evidence="2">Liverpool</strain>
    </source>
</reference>
<feature type="region of interest" description="Disordered" evidence="1">
    <location>
        <begin position="45"/>
        <end position="336"/>
    </location>
</feature>
<dbReference type="Proteomes" id="UP000007494">
    <property type="component" value="Chromosome Ib"/>
</dbReference>
<feature type="compositionally biased region" description="Basic and acidic residues" evidence="1">
    <location>
        <begin position="273"/>
        <end position="294"/>
    </location>
</feature>
<proteinExistence type="predicted"/>
<evidence type="ECO:0000256" key="1">
    <source>
        <dbReference type="SAM" id="MobiDB-lite"/>
    </source>
</evidence>
<reference evidence="4" key="3">
    <citation type="journal article" date="2012" name="PLoS Pathog.">
        <title>Comparative genomics of the apicomplexan parasites Toxoplasma gondii and Neospora caninum: Coccidia differing in host range and transmission strategy.</title>
        <authorList>
            <person name="Reid A.J."/>
            <person name="Vermont S.J."/>
            <person name="Cotton J.A."/>
            <person name="Harris D."/>
            <person name="Hill-Cawthorne G.A."/>
            <person name="Konen-Waisman S."/>
            <person name="Latham S.M."/>
            <person name="Mourier T."/>
            <person name="Norton R."/>
            <person name="Quail M.A."/>
            <person name="Sanders M."/>
            <person name="Shanmugam D."/>
            <person name="Sohal A."/>
            <person name="Wasmuth J.D."/>
            <person name="Brunk B."/>
            <person name="Grigg M.E."/>
            <person name="Howard J.C."/>
            <person name="Parkinson J."/>
            <person name="Roos D.S."/>
            <person name="Trees A.J."/>
            <person name="Berriman M."/>
            <person name="Pain A."/>
            <person name="Wastling J.M."/>
        </authorList>
    </citation>
    <scope>NUCLEOTIDE SEQUENCE [LARGE SCALE GENOMIC DNA]</scope>
    <source>
        <strain evidence="4">Liverpool</strain>
    </source>
</reference>
<evidence type="ECO:0000313" key="2">
    <source>
        <dbReference type="EMBL" id="CBZ49929.1"/>
    </source>
</evidence>
<feature type="compositionally biased region" description="Basic and acidic residues" evidence="1">
    <location>
        <begin position="105"/>
        <end position="141"/>
    </location>
</feature>
<dbReference type="RefSeq" id="XP_003879964.1">
    <property type="nucleotide sequence ID" value="XM_003879915.1"/>
</dbReference>
<dbReference type="VEuPathDB" id="ToxoDB:NCLIV_004130"/>
<feature type="region of interest" description="Disordered" evidence="1">
    <location>
        <begin position="1"/>
        <end position="21"/>
    </location>
</feature>
<evidence type="ECO:0000313" key="3">
    <source>
        <dbReference type="EMBL" id="CEL64516.1"/>
    </source>
</evidence>
<dbReference type="AlphaFoldDB" id="F0V888"/>
<feature type="compositionally biased region" description="Basic and acidic residues" evidence="1">
    <location>
        <begin position="224"/>
        <end position="250"/>
    </location>
</feature>
<evidence type="ECO:0000313" key="4">
    <source>
        <dbReference type="Proteomes" id="UP000007494"/>
    </source>
</evidence>
<dbReference type="InParanoid" id="F0V888"/>
<organism evidence="2 4">
    <name type="scientific">Neospora caninum (strain Liverpool)</name>
    <dbReference type="NCBI Taxonomy" id="572307"/>
    <lineage>
        <taxon>Eukaryota</taxon>
        <taxon>Sar</taxon>
        <taxon>Alveolata</taxon>
        <taxon>Apicomplexa</taxon>
        <taxon>Conoidasida</taxon>
        <taxon>Coccidia</taxon>
        <taxon>Eucoccidiorida</taxon>
        <taxon>Eimeriorina</taxon>
        <taxon>Sarcocystidae</taxon>
        <taxon>Neospora</taxon>
    </lineage>
</organism>
<feature type="compositionally biased region" description="Basic residues" evidence="1">
    <location>
        <begin position="251"/>
        <end position="260"/>
    </location>
</feature>
<dbReference type="eggNOG" id="ENOG502TMHB">
    <property type="taxonomic scope" value="Eukaryota"/>
</dbReference>
<dbReference type="OMA" id="LHIKDPE"/>
<accession>F0V888</accession>
<sequence>MAASRRVLGGRGSLINPSPSLAALPASDFACPSRRPASYLSAAFSGENVSPSMLDKKRRMPAQPFASRTSHLRPVPGRGLSRPAPSPRASKDPGERPGERGVTGRGEEAQLEATRREAARSRNDGRGESQRPEGEGRGRETENEEASAAGTRKYPQKGSKKSAQLAPLRERLAASKGSAGSSSETRSRGSVAAPAPAATGSPRRRRAGERRDSEAGRDSVSPSEGRRRRDRGEAKKTDAGGEKLREEEKRKRDRASKRRSGGASGSEEDRAEGDERGRRGRERERPGGRGRSNDSKSGSPAEREVERREKGSLRQADKRRENEGDPEEEERAARRRRTVIREATKTAKEGFLYTRDSLVSKVAESGYEVSRGTTCTPLTVEKEFMGGIICLSAGASFGPVNTQEGLTRLFVLACEDGNLQFESGLKGSCARVSQYAELLVAPFSAYALTNRSKTKPARLLLMSNGVEESHFQPSQFLTEVIPERLPVEFWREEHLRDDLRK</sequence>
<dbReference type="GeneID" id="13445978"/>
<feature type="compositionally biased region" description="Basic and acidic residues" evidence="1">
    <location>
        <begin position="301"/>
        <end position="323"/>
    </location>
</feature>
<gene>
    <name evidence="3" type="ORF">BN1204_004130</name>
    <name evidence="2" type="ORF">NCLIV_004130</name>
</gene>
<protein>
    <recommendedName>
        <fullName evidence="5">Glutamic acid-rcih protein</fullName>
    </recommendedName>
</protein>
<reference evidence="2" key="2">
    <citation type="submission" date="2011-03" db="EMBL/GenBank/DDBJ databases">
        <title>Comparative genomics and transcriptomics of Neospora caninum and Toxoplasma gondii.</title>
        <authorList>
            <person name="Reid A.J."/>
            <person name="Sohal A."/>
            <person name="Harris D."/>
            <person name="Quail M."/>
            <person name="Sanders M."/>
            <person name="Berriman M."/>
            <person name="Wastling J.M."/>
            <person name="Pain A."/>
        </authorList>
    </citation>
    <scope>NUCLEOTIDE SEQUENCE</scope>
    <source>
        <strain evidence="2">Liverpool</strain>
    </source>
</reference>
<dbReference type="OrthoDB" id="333681at2759"/>
<reference evidence="3" key="4">
    <citation type="journal article" date="2015" name="PLoS ONE">
        <title>Comprehensive Evaluation of Toxoplasma gondii VEG and Neospora caninum LIV Genomes with Tachyzoite Stage Transcriptome and Proteome Defines Novel Transcript Features.</title>
        <authorList>
            <person name="Ramaprasad A."/>
            <person name="Mourier T."/>
            <person name="Naeem R."/>
            <person name="Malas T.B."/>
            <person name="Moussa E."/>
            <person name="Panigrahi A."/>
            <person name="Vermont S.J."/>
            <person name="Otto T.D."/>
            <person name="Wastling J."/>
            <person name="Pain A."/>
        </authorList>
    </citation>
    <scope>NUCLEOTIDE SEQUENCE</scope>
    <source>
        <strain evidence="3">Liverpool</strain>
    </source>
</reference>
<dbReference type="EMBL" id="FR823381">
    <property type="protein sequence ID" value="CBZ49929.1"/>
    <property type="molecule type" value="Genomic_DNA"/>
</dbReference>
<keyword evidence="4" id="KW-1185">Reference proteome</keyword>
<dbReference type="EMBL" id="LN714475">
    <property type="protein sequence ID" value="CEL64516.1"/>
    <property type="molecule type" value="Genomic_DNA"/>
</dbReference>
<feature type="compositionally biased region" description="Basic and acidic residues" evidence="1">
    <location>
        <begin position="89"/>
        <end position="99"/>
    </location>
</feature>
<name>F0V888_NEOCL</name>